<evidence type="ECO:0000256" key="1">
    <source>
        <dbReference type="ARBA" id="ARBA00004123"/>
    </source>
</evidence>
<dbReference type="RefSeq" id="XP_026743970.1">
    <property type="nucleotide sequence ID" value="XM_026888169.1"/>
</dbReference>
<keyword evidence="5 10" id="KW-0862">Zinc</keyword>
<evidence type="ECO:0000259" key="13">
    <source>
        <dbReference type="PROSITE" id="PS51915"/>
    </source>
</evidence>
<dbReference type="GeneID" id="113505463"/>
<organism evidence="14 15">
    <name type="scientific">Trichoplusia ni</name>
    <name type="common">Cabbage looper</name>
    <dbReference type="NCBI Taxonomy" id="7111"/>
    <lineage>
        <taxon>Eukaryota</taxon>
        <taxon>Metazoa</taxon>
        <taxon>Ecdysozoa</taxon>
        <taxon>Arthropoda</taxon>
        <taxon>Hexapoda</taxon>
        <taxon>Insecta</taxon>
        <taxon>Pterygota</taxon>
        <taxon>Neoptera</taxon>
        <taxon>Endopterygota</taxon>
        <taxon>Lepidoptera</taxon>
        <taxon>Glossata</taxon>
        <taxon>Ditrysia</taxon>
        <taxon>Noctuoidea</taxon>
        <taxon>Noctuidae</taxon>
        <taxon>Plusiinae</taxon>
        <taxon>Trichoplusia</taxon>
    </lineage>
</organism>
<evidence type="ECO:0000256" key="9">
    <source>
        <dbReference type="PROSITE-ProRule" id="PRU00042"/>
    </source>
</evidence>
<dbReference type="SUPFAM" id="SSF57716">
    <property type="entry name" value="Glucocorticoid receptor-like (DNA-binding domain)"/>
    <property type="match status" value="1"/>
</dbReference>
<dbReference type="InterPro" id="IPR013087">
    <property type="entry name" value="Znf_C2H2_type"/>
</dbReference>
<sequence>METSVNHSMCRCCASEGAFKDVKSTYHWMGEEEIYADMLRECFDINLNTSEDCDESGICEVCITQLRNAINFKKQVLHTEEHYKKLVQNKALFRTNIVKIEANADDDSEGNVSADDAFSGAEFDVPIKTEEEEQKPKKRAATTKTMTTRSKKAKTESGETSTKRIIIRMAPEKKAIVKDDYFHNRLRNDDELKKHENNIRHVLTYSNATPIDKMQDANYLCCYCDSQYLKPADLKTHTQETHNDETNPAVVFFNRKKRSNFSAKIDITGLKCKICATEIESLEKLMDHLHKDHDVKIYTDIKNHIIPFKFDNDYLTCCMCPNTFDKFQKLRQHMNIHYRNYICEKCDLGFVTMVSLKHHSEAHKVGTFNCTFCEKIFDTSRKKKSHEATAHIKGYFSSKCGYCNERFISNQRKDEHLAEVHGISHVFKCRACDRIFKSKKSLTTHTKRDHLLERRFKCTSCDMKFFNTSELKQHELKHSGVKDFKCDVCLKTYARRKTLIEHLKIHADIRRFKCDFCGCAFVQKCGWRGHMRSKHGENV</sequence>
<keyword evidence="2 10" id="KW-0479">Metal-binding</keyword>
<dbReference type="SMART" id="SM00355">
    <property type="entry name" value="ZnF_C2H2"/>
    <property type="match status" value="10"/>
</dbReference>
<feature type="region of interest" description="Disordered" evidence="11">
    <location>
        <begin position="129"/>
        <end position="162"/>
    </location>
</feature>
<feature type="domain" description="C2H2-type" evidence="12">
    <location>
        <begin position="341"/>
        <end position="363"/>
    </location>
</feature>
<feature type="domain" description="C2H2-type" evidence="12">
    <location>
        <begin position="484"/>
        <end position="511"/>
    </location>
</feature>
<feature type="binding site" evidence="10">
    <location>
        <position position="10"/>
    </location>
    <ligand>
        <name>Zn(2+)</name>
        <dbReference type="ChEBI" id="CHEBI:29105"/>
    </ligand>
</feature>
<dbReference type="Gene3D" id="3.40.1800.20">
    <property type="match status" value="1"/>
</dbReference>
<dbReference type="InterPro" id="IPR012934">
    <property type="entry name" value="Znf_AD"/>
</dbReference>
<evidence type="ECO:0000256" key="4">
    <source>
        <dbReference type="ARBA" id="ARBA00022771"/>
    </source>
</evidence>
<proteinExistence type="predicted"/>
<feature type="binding site" evidence="10">
    <location>
        <position position="62"/>
    </location>
    <ligand>
        <name>Zn(2+)</name>
        <dbReference type="ChEBI" id="CHEBI:29105"/>
    </ligand>
</feature>
<keyword evidence="6" id="KW-0805">Transcription regulation</keyword>
<dbReference type="SUPFAM" id="SSF57667">
    <property type="entry name" value="beta-beta-alpha zinc fingers"/>
    <property type="match status" value="4"/>
</dbReference>
<reference evidence="15" key="1">
    <citation type="submission" date="2025-08" db="UniProtKB">
        <authorList>
            <consortium name="RefSeq"/>
        </authorList>
    </citation>
    <scope>IDENTIFICATION</scope>
</reference>
<dbReference type="GO" id="GO:0008270">
    <property type="term" value="F:zinc ion binding"/>
    <property type="evidence" value="ECO:0007669"/>
    <property type="project" value="UniProtKB-UniRule"/>
</dbReference>
<evidence type="ECO:0000256" key="3">
    <source>
        <dbReference type="ARBA" id="ARBA00022737"/>
    </source>
</evidence>
<dbReference type="GO" id="GO:0005634">
    <property type="term" value="C:nucleus"/>
    <property type="evidence" value="ECO:0007669"/>
    <property type="project" value="UniProtKB-SubCell"/>
</dbReference>
<dbReference type="Pfam" id="PF07776">
    <property type="entry name" value="zf-AD"/>
    <property type="match status" value="1"/>
</dbReference>
<evidence type="ECO:0000256" key="5">
    <source>
        <dbReference type="ARBA" id="ARBA00022833"/>
    </source>
</evidence>
<dbReference type="Gene3D" id="3.30.160.60">
    <property type="entry name" value="Classic Zinc Finger"/>
    <property type="match status" value="5"/>
</dbReference>
<feature type="domain" description="ZAD" evidence="13">
    <location>
        <begin position="8"/>
        <end position="86"/>
    </location>
</feature>
<feature type="domain" description="C2H2-type" evidence="12">
    <location>
        <begin position="315"/>
        <end position="337"/>
    </location>
</feature>
<feature type="binding site" evidence="10">
    <location>
        <position position="59"/>
    </location>
    <ligand>
        <name>Zn(2+)</name>
        <dbReference type="ChEBI" id="CHEBI:29105"/>
    </ligand>
</feature>
<dbReference type="SMART" id="SM00868">
    <property type="entry name" value="zf-AD"/>
    <property type="match status" value="1"/>
</dbReference>
<keyword evidence="14" id="KW-1185">Reference proteome</keyword>
<dbReference type="InterPro" id="IPR036236">
    <property type="entry name" value="Znf_C2H2_sf"/>
</dbReference>
<dbReference type="Pfam" id="PF00096">
    <property type="entry name" value="zf-C2H2"/>
    <property type="match status" value="2"/>
</dbReference>
<evidence type="ECO:0000259" key="12">
    <source>
        <dbReference type="PROSITE" id="PS50157"/>
    </source>
</evidence>
<evidence type="ECO:0000313" key="15">
    <source>
        <dbReference type="RefSeq" id="XP_026743970.1"/>
    </source>
</evidence>
<evidence type="ECO:0000256" key="6">
    <source>
        <dbReference type="ARBA" id="ARBA00023015"/>
    </source>
</evidence>
<evidence type="ECO:0000256" key="11">
    <source>
        <dbReference type="SAM" id="MobiDB-lite"/>
    </source>
</evidence>
<dbReference type="PROSITE" id="PS50157">
    <property type="entry name" value="ZINC_FINGER_C2H2_2"/>
    <property type="match status" value="7"/>
</dbReference>
<feature type="domain" description="C2H2-type" evidence="12">
    <location>
        <begin position="512"/>
        <end position="539"/>
    </location>
</feature>
<dbReference type="PANTHER" id="PTHR47772">
    <property type="entry name" value="ZINC FINGER PROTEIN 200"/>
    <property type="match status" value="1"/>
</dbReference>
<evidence type="ECO:0000256" key="8">
    <source>
        <dbReference type="ARBA" id="ARBA00023242"/>
    </source>
</evidence>
<keyword evidence="3" id="KW-0677">Repeat</keyword>
<dbReference type="PANTHER" id="PTHR47772:SF4">
    <property type="entry name" value="ZFP64 ZINC FINGER PROTEIN"/>
    <property type="match status" value="1"/>
</dbReference>
<keyword evidence="7" id="KW-0804">Transcription</keyword>
<dbReference type="Proteomes" id="UP000322000">
    <property type="component" value="Chromosome 26"/>
</dbReference>
<protein>
    <submittedName>
        <fullName evidence="15">Zinc finger protein 354A-like isoform X5</fullName>
    </submittedName>
</protein>
<name>A0A7E5WT49_TRINI</name>
<feature type="domain" description="C2H2-type" evidence="12">
    <location>
        <begin position="427"/>
        <end position="455"/>
    </location>
</feature>
<gene>
    <name evidence="15" type="primary">LOC113505463</name>
</gene>
<dbReference type="PROSITE" id="PS00028">
    <property type="entry name" value="ZINC_FINGER_C2H2_1"/>
    <property type="match status" value="7"/>
</dbReference>
<keyword evidence="4 9" id="KW-0863">Zinc-finger</keyword>
<evidence type="ECO:0000313" key="14">
    <source>
        <dbReference type="Proteomes" id="UP000322000"/>
    </source>
</evidence>
<evidence type="ECO:0000256" key="2">
    <source>
        <dbReference type="ARBA" id="ARBA00022723"/>
    </source>
</evidence>
<keyword evidence="8" id="KW-0539">Nucleus</keyword>
<dbReference type="AlphaFoldDB" id="A0A7E5WT49"/>
<dbReference type="PROSITE" id="PS51915">
    <property type="entry name" value="ZAD"/>
    <property type="match status" value="1"/>
</dbReference>
<feature type="domain" description="C2H2-type" evidence="12">
    <location>
        <begin position="456"/>
        <end position="483"/>
    </location>
</feature>
<evidence type="ECO:0000256" key="7">
    <source>
        <dbReference type="ARBA" id="ARBA00023163"/>
    </source>
</evidence>
<comment type="subcellular location">
    <subcellularLocation>
        <location evidence="1">Nucleus</location>
    </subcellularLocation>
</comment>
<feature type="binding site" evidence="10">
    <location>
        <position position="13"/>
    </location>
    <ligand>
        <name>Zn(2+)</name>
        <dbReference type="ChEBI" id="CHEBI:29105"/>
    </ligand>
</feature>
<feature type="domain" description="C2H2-type" evidence="12">
    <location>
        <begin position="219"/>
        <end position="247"/>
    </location>
</feature>
<evidence type="ECO:0000256" key="10">
    <source>
        <dbReference type="PROSITE-ProRule" id="PRU01263"/>
    </source>
</evidence>
<accession>A0A7E5WT49</accession>
<dbReference type="InterPro" id="IPR050636">
    <property type="entry name" value="C2H2-ZF_domain-containing"/>
</dbReference>